<name>A0A081RNU8_9ARCH</name>
<dbReference type="AlphaFoldDB" id="A0A081RNU8"/>
<keyword evidence="3" id="KW-1185">Reference proteome</keyword>
<keyword evidence="1" id="KW-1133">Transmembrane helix</keyword>
<dbReference type="Proteomes" id="UP000028059">
    <property type="component" value="Unassembled WGS sequence"/>
</dbReference>
<keyword evidence="1" id="KW-0472">Membrane</keyword>
<organism evidence="2 3">
    <name type="scientific">Marine Group I thaumarchaeote SCGC AAA799-N04</name>
    <dbReference type="NCBI Taxonomy" id="1502293"/>
    <lineage>
        <taxon>Archaea</taxon>
        <taxon>Nitrososphaerota</taxon>
        <taxon>Marine Group I</taxon>
    </lineage>
</organism>
<accession>A0A081RNU8</accession>
<evidence type="ECO:0000313" key="2">
    <source>
        <dbReference type="EMBL" id="KEQ56871.1"/>
    </source>
</evidence>
<sequence length="832" mass="94508">MLDKKKITIFLIVLILFSHVTVIGIEPAEARHYSGGTVVPCNITIRTNILPVYHSDLSSPRNNPDKTYYPGDAFHFIIQYAGSPTCRNFTVHPLQSSGGLTVTDHKGTNYQHGSSIVGYSDYSSKNYESSHPFESTQSINTFEKTVQQLCDKNKRVNAGCVSGHAEIAVTQDELNQIHCTTNEKTKREVCAEIENKITLKVSGQKKICKTINGKTKCFWVTVSRTASFTPSILNPNISINVTKQNLTDSDGYTIRNLDGTYYLWDAINVIHWPIYKWQNERGGTLETATTKRYDLTNEKEFECQKKSAGACDYILERNHITPWQNVFDHGAGLTIYNGTSEKDLGNHSFQYKIDLFNIGRYLNTTSGSTDALVVKYEPVYQNYPYNMLEDNHWWAYGNRPAVALHYFGSNGGGPDDFAGINELRRSKLNGFDYSGYAFDPVNKVFLNETMSWNSAESITLQKLSFEDRCNKEVNFDSSSFQAEQENTASNKQDSAMFVKSGYGKIIFSYPILRTMLKERFHDVTIDNSLQSIHFGGNEISNVTDYHYVYPRVKFHTSVKVIANDSEGQRNQIPVSIVMNPQFEKGAEYTQDYVCKKIFHDTKDAGFSDIVLDDMYGKENKKDGTGYVNLKTSLTSTWFPNYTETFFSNSNYTFENNSTLESLYQNELDIPLNFGFGALSPYDITITADDKTHTFDAQTFQFYSNHLFVVNLDQDNILNVTRDENSNNLVTISYDENFGPIEQILVDGKEYERRCRTGCSIILPNNEAVTLEAYNIWGGRASASLDPMEPKEENIKFDESDIIWYAIVGLIAAIILWRESKRILRWLGFSTSD</sequence>
<comment type="caution">
    <text evidence="2">The sequence shown here is derived from an EMBL/GenBank/DDBJ whole genome shotgun (WGS) entry which is preliminary data.</text>
</comment>
<proteinExistence type="predicted"/>
<dbReference type="EMBL" id="JOKN01000007">
    <property type="protein sequence ID" value="KEQ56871.1"/>
    <property type="molecule type" value="Genomic_DNA"/>
</dbReference>
<feature type="transmembrane region" description="Helical" evidence="1">
    <location>
        <begin position="801"/>
        <end position="817"/>
    </location>
</feature>
<gene>
    <name evidence="2" type="ORF">AAA799N04_00541</name>
</gene>
<keyword evidence="1" id="KW-0812">Transmembrane</keyword>
<reference evidence="2 3" key="1">
    <citation type="submission" date="2014-06" db="EMBL/GenBank/DDBJ databases">
        <authorList>
            <person name="Ngugi D.K."/>
            <person name="Blom J."/>
            <person name="Alam I."/>
            <person name="Rashid M."/>
            <person name="Ba Alawi W."/>
            <person name="Zhang G."/>
            <person name="Hikmawan T."/>
            <person name="Guan Y."/>
            <person name="Antunes A."/>
            <person name="Siam R."/>
            <person name="ElDorry H."/>
            <person name="Bajic V."/>
            <person name="Stingl U."/>
        </authorList>
    </citation>
    <scope>NUCLEOTIDE SEQUENCE [LARGE SCALE GENOMIC DNA]</scope>
    <source>
        <strain evidence="2">SCGC AAA799-N04</strain>
    </source>
</reference>
<protein>
    <submittedName>
        <fullName evidence="2">Uncharacterized protein</fullName>
    </submittedName>
</protein>
<evidence type="ECO:0000256" key="1">
    <source>
        <dbReference type="SAM" id="Phobius"/>
    </source>
</evidence>
<evidence type="ECO:0000313" key="3">
    <source>
        <dbReference type="Proteomes" id="UP000028059"/>
    </source>
</evidence>